<name>A0ABQ9EJ17_TEGGR</name>
<organism evidence="1 2">
    <name type="scientific">Tegillarca granosa</name>
    <name type="common">Malaysian cockle</name>
    <name type="synonym">Anadara granosa</name>
    <dbReference type="NCBI Taxonomy" id="220873"/>
    <lineage>
        <taxon>Eukaryota</taxon>
        <taxon>Metazoa</taxon>
        <taxon>Spiralia</taxon>
        <taxon>Lophotrochozoa</taxon>
        <taxon>Mollusca</taxon>
        <taxon>Bivalvia</taxon>
        <taxon>Autobranchia</taxon>
        <taxon>Pteriomorphia</taxon>
        <taxon>Arcoida</taxon>
        <taxon>Arcoidea</taxon>
        <taxon>Arcidae</taxon>
        <taxon>Tegillarca</taxon>
    </lineage>
</organism>
<evidence type="ECO:0000313" key="1">
    <source>
        <dbReference type="EMBL" id="KAJ8304411.1"/>
    </source>
</evidence>
<comment type="caution">
    <text evidence="1">The sequence shown here is derived from an EMBL/GenBank/DDBJ whole genome shotgun (WGS) entry which is preliminary data.</text>
</comment>
<keyword evidence="2" id="KW-1185">Reference proteome</keyword>
<dbReference type="Proteomes" id="UP001217089">
    <property type="component" value="Unassembled WGS sequence"/>
</dbReference>
<accession>A0ABQ9EJ17</accession>
<proteinExistence type="predicted"/>
<dbReference type="EMBL" id="JARBDR010000903">
    <property type="protein sequence ID" value="KAJ8304411.1"/>
    <property type="molecule type" value="Genomic_DNA"/>
</dbReference>
<reference evidence="1 2" key="1">
    <citation type="submission" date="2022-12" db="EMBL/GenBank/DDBJ databases">
        <title>Chromosome-level genome of Tegillarca granosa.</title>
        <authorList>
            <person name="Kim J."/>
        </authorList>
    </citation>
    <scope>NUCLEOTIDE SEQUENCE [LARGE SCALE GENOMIC DNA]</scope>
    <source>
        <strain evidence="1">Teg-2019</strain>
        <tissue evidence="1">Adductor muscle</tissue>
    </source>
</reference>
<evidence type="ECO:0000313" key="2">
    <source>
        <dbReference type="Proteomes" id="UP001217089"/>
    </source>
</evidence>
<protein>
    <submittedName>
        <fullName evidence="1">Uncharacterized protein</fullName>
    </submittedName>
</protein>
<gene>
    <name evidence="1" type="ORF">KUTeg_017994</name>
</gene>
<sequence>MALCLRRCNIGSMVVAKNRCELSCRARYYNFHSKFADKVKDGTFCGVNKEDDGVCINGECLN</sequence>